<proteinExistence type="predicted"/>
<feature type="region of interest" description="Disordered" evidence="1">
    <location>
        <begin position="32"/>
        <end position="60"/>
    </location>
</feature>
<keyword evidence="4" id="KW-1185">Reference proteome</keyword>
<feature type="signal peptide" evidence="2">
    <location>
        <begin position="1"/>
        <end position="22"/>
    </location>
</feature>
<sequence length="493" mass="52696">MLFSRLLLAGAFLAAGAFPALAAEPTMAPMPGMPMSTPAPTATASPESSPPSATPAPASGMDMSSVHYNANGVMSMHGMAGMHMEMSTMDPATMPSVTDVGTPMTREGSGTSWMPDADTAYAHMFGRGDDMEMTHGALWGRFVHTATPRGADALVAPGWLMYMRTHPTSAAAQVGLRAMVTPDPFSVGGQGYPLLFQSGEQWHDQPLHDAQHPHDFVSELSLTYSGRLQNAHSASLYVGYPGEPALGPPAYMHREIAYDLASAPIGHHWQDATHITFGVVTAGIASTKFKAEASAFTGREPNEARYNFDPVHLDSHSARLSWNPNAFVAAQASYGFISSPEALAPLLNVRRSSASVLYTRPLGFDASWTHALVWGRNDATDGERANAFLYETEYRRNGNAVFARFEQVQKSGMELVLAPPLAETTYYLGAYTVGVVHDLPHRSGKTVGGMGLSVTLNTKPAALNAAYGAGAPVSFDVFYRLRSAPLVGQRSSR</sequence>
<dbReference type="Proteomes" id="UP001317532">
    <property type="component" value="Chromosome"/>
</dbReference>
<dbReference type="EMBL" id="AP025523">
    <property type="protein sequence ID" value="BDE07209.1"/>
    <property type="molecule type" value="Genomic_DNA"/>
</dbReference>
<keyword evidence="2" id="KW-0732">Signal</keyword>
<feature type="compositionally biased region" description="Low complexity" evidence="1">
    <location>
        <begin position="32"/>
        <end position="47"/>
    </location>
</feature>
<feature type="chain" id="PRO_5042863265" evidence="2">
    <location>
        <begin position="23"/>
        <end position="493"/>
    </location>
</feature>
<gene>
    <name evidence="3" type="ORF">WPS_24850</name>
</gene>
<reference evidence="3 4" key="1">
    <citation type="journal article" date="2022" name="ISME Commun">
        <title>Vulcanimicrobium alpinus gen. nov. sp. nov., the first cultivated representative of the candidate phylum 'Eremiobacterota', is a metabolically versatile aerobic anoxygenic phototroph.</title>
        <authorList>
            <person name="Yabe S."/>
            <person name="Muto K."/>
            <person name="Abe K."/>
            <person name="Yokota A."/>
            <person name="Staudigel H."/>
            <person name="Tebo B.M."/>
        </authorList>
    </citation>
    <scope>NUCLEOTIDE SEQUENCE [LARGE SCALE GENOMIC DNA]</scope>
    <source>
        <strain evidence="3 4">WC8-2</strain>
    </source>
</reference>
<dbReference type="KEGG" id="vab:WPS_24850"/>
<evidence type="ECO:0000256" key="2">
    <source>
        <dbReference type="SAM" id="SignalP"/>
    </source>
</evidence>
<dbReference type="AlphaFoldDB" id="A0AAN1XYC8"/>
<protein>
    <submittedName>
        <fullName evidence="3">Uncharacterized protein</fullName>
    </submittedName>
</protein>
<evidence type="ECO:0000313" key="4">
    <source>
        <dbReference type="Proteomes" id="UP001317532"/>
    </source>
</evidence>
<accession>A0AAN1XYC8</accession>
<organism evidence="3 4">
    <name type="scientific">Vulcanimicrobium alpinum</name>
    <dbReference type="NCBI Taxonomy" id="3016050"/>
    <lineage>
        <taxon>Bacteria</taxon>
        <taxon>Bacillati</taxon>
        <taxon>Vulcanimicrobiota</taxon>
        <taxon>Vulcanimicrobiia</taxon>
        <taxon>Vulcanimicrobiales</taxon>
        <taxon>Vulcanimicrobiaceae</taxon>
        <taxon>Vulcanimicrobium</taxon>
    </lineage>
</organism>
<name>A0AAN1XYC8_UNVUL</name>
<evidence type="ECO:0000313" key="3">
    <source>
        <dbReference type="EMBL" id="BDE07209.1"/>
    </source>
</evidence>
<evidence type="ECO:0000256" key="1">
    <source>
        <dbReference type="SAM" id="MobiDB-lite"/>
    </source>
</evidence>